<dbReference type="SUPFAM" id="SSF81301">
    <property type="entry name" value="Nucleotidyltransferase"/>
    <property type="match status" value="1"/>
</dbReference>
<evidence type="ECO:0000313" key="2">
    <source>
        <dbReference type="Proteomes" id="UP000005337"/>
    </source>
</evidence>
<organism evidence="1 2">
    <name type="scientific">Clostridium perfringens E str. JGS1987</name>
    <dbReference type="NCBI Taxonomy" id="451755"/>
    <lineage>
        <taxon>Bacteria</taxon>
        <taxon>Bacillati</taxon>
        <taxon>Bacillota</taxon>
        <taxon>Clostridia</taxon>
        <taxon>Eubacteriales</taxon>
        <taxon>Clostridiaceae</taxon>
        <taxon>Clostridium</taxon>
    </lineage>
</organism>
<dbReference type="RefSeq" id="WP_004456853.1">
    <property type="nucleotide sequence ID" value="NZ_ABDW01000020.1"/>
</dbReference>
<name>B1BUM0_CLOPF</name>
<dbReference type="AlphaFoldDB" id="B1BUM0"/>
<evidence type="ECO:0008006" key="3">
    <source>
        <dbReference type="Google" id="ProtNLM"/>
    </source>
</evidence>
<dbReference type="EMBL" id="ABDW01000020">
    <property type="protein sequence ID" value="EDT14615.1"/>
    <property type="molecule type" value="Genomic_DNA"/>
</dbReference>
<reference evidence="1 2" key="1">
    <citation type="submission" date="2007-07" db="EMBL/GenBank/DDBJ databases">
        <title>Annotation of Clostridium perfringens E str. JGS1987.</title>
        <authorList>
            <person name="Paulsen I."/>
            <person name="Sebastian Y."/>
        </authorList>
    </citation>
    <scope>NUCLEOTIDE SEQUENCE [LARGE SCALE GENOMIC DNA]</scope>
    <source>
        <strain evidence="2">E str. JGS1987</strain>
    </source>
</reference>
<accession>B1BUM0</accession>
<gene>
    <name evidence="1" type="ORF">AC3_A0428</name>
</gene>
<sequence>MLKNSLKLKNEANTLLERIEIIKILSRYTNEYCFVGSYANNTMVWRDIDICFYLNETNIEKFFNLGCELANLDGVCAMKFNNEFILNPNKPDGFYWGIDIIDKSNGELWKIDIKGVQLDTYIDIKRYTEELITKLDFEIQELIVAVKNKLLIRDSRYNRYRTPHGSSFYIYDLIVNKEIRNINIVLKELKKIGIY</sequence>
<dbReference type="InterPro" id="IPR043519">
    <property type="entry name" value="NT_sf"/>
</dbReference>
<protein>
    <recommendedName>
        <fullName evidence="3">Polymerase nucleotidyl transferase domain-containing protein</fullName>
    </recommendedName>
</protein>
<dbReference type="Proteomes" id="UP000005337">
    <property type="component" value="Unassembled WGS sequence"/>
</dbReference>
<proteinExistence type="predicted"/>
<evidence type="ECO:0000313" key="1">
    <source>
        <dbReference type="EMBL" id="EDT14615.1"/>
    </source>
</evidence>
<comment type="caution">
    <text evidence="1">The sequence shown here is derived from an EMBL/GenBank/DDBJ whole genome shotgun (WGS) entry which is preliminary data.</text>
</comment>